<feature type="compositionally biased region" description="Basic and acidic residues" evidence="1">
    <location>
        <begin position="339"/>
        <end position="348"/>
    </location>
</feature>
<dbReference type="RefSeq" id="WP_187686639.1">
    <property type="nucleotide sequence ID" value="NZ_AP023396.1"/>
</dbReference>
<dbReference type="EMBL" id="AP023396">
    <property type="protein sequence ID" value="BCK53023.1"/>
    <property type="molecule type" value="Genomic_DNA"/>
</dbReference>
<evidence type="ECO:0000313" key="2">
    <source>
        <dbReference type="EMBL" id="BCK53023.1"/>
    </source>
</evidence>
<protein>
    <submittedName>
        <fullName evidence="2">Uncharacterized protein</fullName>
    </submittedName>
</protein>
<dbReference type="KEGG" id="nwl:NWFMUON74_07950"/>
<proteinExistence type="predicted"/>
<gene>
    <name evidence="2" type="ORF">NWFMUON74_07950</name>
</gene>
<sequence length="372" mass="41197">MNPDHKGGAGGRADLESEAFRRVVAGLREDGAGYREIAARLSITAREVEAVLGEVAALRAAGCRVRDIAERVGSTRSVVQRLAAPEGGTRRRVATAAPRTTQAMTLLADSYGLQVDLLAIFLGTDRKRVYPLIRALQRDHLVMPLVQVQPGDKWVVPTGAGAASYLGWNPYTVWRPREKDAGHYRAVAQARLIVGATDREAWVSERQLRHEAAARVRRNRGHRGRSGDPLGGAHIHDGRFLGVVNGIYGWWALEVELTAKSARNMDIALQGAIRSARAAEPAPMVGLLYLCRGSDVRRGVDAARLRLPTELRNIDGFVFEIGDFDRHWTEFLDHYTTRREAEKRERMRNNPLRRLPAPTPSLDHHSAGGRTR</sequence>
<dbReference type="AlphaFoldDB" id="A0A7G1KFK4"/>
<name>A0A7G1KFK4_9NOCA</name>
<accession>A0A7G1KFK4</accession>
<organism evidence="2 3">
    <name type="scientific">Nocardia wallacei</name>
    <dbReference type="NCBI Taxonomy" id="480035"/>
    <lineage>
        <taxon>Bacteria</taxon>
        <taxon>Bacillati</taxon>
        <taxon>Actinomycetota</taxon>
        <taxon>Actinomycetes</taxon>
        <taxon>Mycobacteriales</taxon>
        <taxon>Nocardiaceae</taxon>
        <taxon>Nocardia</taxon>
    </lineage>
</organism>
<evidence type="ECO:0000256" key="1">
    <source>
        <dbReference type="SAM" id="MobiDB-lite"/>
    </source>
</evidence>
<dbReference type="GeneID" id="80345416"/>
<reference evidence="2 3" key="1">
    <citation type="submission" date="2020-08" db="EMBL/GenBank/DDBJ databases">
        <title>Genome Sequencing of Nocardia wallacei strain FMUON74 and assembly.</title>
        <authorList>
            <person name="Toyokawa M."/>
            <person name="Uesaka K."/>
        </authorList>
    </citation>
    <scope>NUCLEOTIDE SEQUENCE [LARGE SCALE GENOMIC DNA]</scope>
    <source>
        <strain evidence="2 3">FMUON74</strain>
    </source>
</reference>
<evidence type="ECO:0000313" key="3">
    <source>
        <dbReference type="Proteomes" id="UP000516173"/>
    </source>
</evidence>
<keyword evidence="3" id="KW-1185">Reference proteome</keyword>
<feature type="region of interest" description="Disordered" evidence="1">
    <location>
        <begin position="339"/>
        <end position="372"/>
    </location>
</feature>
<dbReference type="Proteomes" id="UP000516173">
    <property type="component" value="Chromosome"/>
</dbReference>